<dbReference type="Gene3D" id="3.60.21.10">
    <property type="match status" value="1"/>
</dbReference>
<accession>A0A6H1ZAD0</accession>
<dbReference type="Pfam" id="PF00149">
    <property type="entry name" value="Metallophos"/>
    <property type="match status" value="1"/>
</dbReference>
<dbReference type="GO" id="GO:0016787">
    <property type="term" value="F:hydrolase activity"/>
    <property type="evidence" value="ECO:0007669"/>
    <property type="project" value="InterPro"/>
</dbReference>
<reference evidence="2" key="1">
    <citation type="submission" date="2020-03" db="EMBL/GenBank/DDBJ databases">
        <title>The deep terrestrial virosphere.</title>
        <authorList>
            <person name="Holmfeldt K."/>
            <person name="Nilsson E."/>
            <person name="Simone D."/>
            <person name="Lopez-Fernandez M."/>
            <person name="Wu X."/>
            <person name="de Brujin I."/>
            <person name="Lundin D."/>
            <person name="Andersson A."/>
            <person name="Bertilsson S."/>
            <person name="Dopson M."/>
        </authorList>
    </citation>
    <scope>NUCLEOTIDE SEQUENCE</scope>
    <source>
        <strain evidence="3">MM415B03797</strain>
        <strain evidence="2">TM448A00108</strain>
    </source>
</reference>
<dbReference type="InterPro" id="IPR029052">
    <property type="entry name" value="Metallo-depent_PP-like"/>
</dbReference>
<proteinExistence type="predicted"/>
<evidence type="ECO:0000313" key="2">
    <source>
        <dbReference type="EMBL" id="QJA44488.1"/>
    </source>
</evidence>
<dbReference type="SUPFAM" id="SSF56300">
    <property type="entry name" value="Metallo-dependent phosphatases"/>
    <property type="match status" value="1"/>
</dbReference>
<protein>
    <submittedName>
        <fullName evidence="2">Putative calcineurin-like phosphoesterase</fullName>
    </submittedName>
</protein>
<sequence length="292" mass="33707">MEILAEIPDTIAIAIADGKGRRELSIQFNIPEWEARYYYKLFHNHIKPSGKVVLVLPDLHVPYHDKNALNIAIGYGKAVNPDIVLLQGDLVDFYQVSSWLKDPKKRDFAWEIEQCIEVIDHITNNFPNAKKVLLEGNHEHRLLRFLWQKASQLYGLKAMDVGELLKLQDRGWEYVINRERLMAGEDVFKVGKLRFIHGHEVRTGWGAVNLARMYYMKTTVNIVVAHHHQTQEYLTRKLNNQHEGAWVLGGLCDLSPDYLPSNNWNHGFAIVRFDSDGDFAIENKKIINGKIL</sequence>
<dbReference type="InterPro" id="IPR004843">
    <property type="entry name" value="Calcineurin-like_PHP"/>
</dbReference>
<dbReference type="EMBL" id="MT143976">
    <property type="protein sequence ID" value="QJA44488.1"/>
    <property type="molecule type" value="Genomic_DNA"/>
</dbReference>
<name>A0A6H1ZAD0_9ZZZZ</name>
<gene>
    <name evidence="3" type="ORF">MM415B03797_0004</name>
    <name evidence="2" type="ORF">TM448A00108_0115</name>
</gene>
<dbReference type="AlphaFoldDB" id="A0A6H1ZAD0"/>
<evidence type="ECO:0000259" key="1">
    <source>
        <dbReference type="Pfam" id="PF00149"/>
    </source>
</evidence>
<evidence type="ECO:0000313" key="3">
    <source>
        <dbReference type="EMBL" id="QJA94645.1"/>
    </source>
</evidence>
<dbReference type="EMBL" id="MT143249">
    <property type="protein sequence ID" value="QJA94645.1"/>
    <property type="molecule type" value="Genomic_DNA"/>
</dbReference>
<feature type="domain" description="Calcineurin-like phosphoesterase" evidence="1">
    <location>
        <begin position="53"/>
        <end position="200"/>
    </location>
</feature>
<organism evidence="2">
    <name type="scientific">viral metagenome</name>
    <dbReference type="NCBI Taxonomy" id="1070528"/>
    <lineage>
        <taxon>unclassified sequences</taxon>
        <taxon>metagenomes</taxon>
        <taxon>organismal metagenomes</taxon>
    </lineage>
</organism>